<organism evidence="1 2">
    <name type="scientific">Pseudomonas mosselii</name>
    <dbReference type="NCBI Taxonomy" id="78327"/>
    <lineage>
        <taxon>Bacteria</taxon>
        <taxon>Pseudomonadati</taxon>
        <taxon>Pseudomonadota</taxon>
        <taxon>Gammaproteobacteria</taxon>
        <taxon>Pseudomonadales</taxon>
        <taxon>Pseudomonadaceae</taxon>
        <taxon>Pseudomonas</taxon>
    </lineage>
</organism>
<dbReference type="EMBL" id="JAOCGG010000045">
    <property type="protein sequence ID" value="MDH1632294.1"/>
    <property type="molecule type" value="Genomic_DNA"/>
</dbReference>
<dbReference type="AlphaFoldDB" id="A0AA42UQS0"/>
<sequence>MEIKQRSQLRQLAQLSSEQAADWLLSTFPIESPDWGEGLFLMPHRSWKKSDQLRLARHYLQKVPYASPRGYQVFASFMSVASLLGCIREQLPLNHPDLELLLYHLQPTLVAMAKHGKDAELVAEFLAELRGQGIAPCR</sequence>
<comment type="caution">
    <text evidence="1">The sequence shown here is derived from an EMBL/GenBank/DDBJ whole genome shotgun (WGS) entry which is preliminary data.</text>
</comment>
<accession>A0AA42UQS0</accession>
<evidence type="ECO:0000313" key="2">
    <source>
        <dbReference type="Proteomes" id="UP001160882"/>
    </source>
</evidence>
<dbReference type="RefSeq" id="WP_280082955.1">
    <property type="nucleotide sequence ID" value="NZ_JAOCGG010000045.1"/>
</dbReference>
<name>A0AA42UQS0_9PSED</name>
<reference evidence="1" key="1">
    <citation type="submission" date="2022-09" db="EMBL/GenBank/DDBJ databases">
        <title>Intensive care unit water sources are persistently colonized with multi-drug resistant bacteria and are the site of extensive horizontal gene transfer of antibiotic resistance genes.</title>
        <authorList>
            <person name="Diorio-Toth L."/>
        </authorList>
    </citation>
    <scope>NUCLEOTIDE SEQUENCE</scope>
    <source>
        <strain evidence="1">GD03782</strain>
    </source>
</reference>
<evidence type="ECO:0000313" key="1">
    <source>
        <dbReference type="EMBL" id="MDH1632294.1"/>
    </source>
</evidence>
<gene>
    <name evidence="1" type="ORF">N5I14_18825</name>
</gene>
<proteinExistence type="predicted"/>
<dbReference type="Proteomes" id="UP001160882">
    <property type="component" value="Unassembled WGS sequence"/>
</dbReference>
<protein>
    <submittedName>
        <fullName evidence="1">Uncharacterized protein</fullName>
    </submittedName>
</protein>